<protein>
    <submittedName>
        <fullName evidence="1">Uncharacterized protein</fullName>
    </submittedName>
</protein>
<reference evidence="2" key="1">
    <citation type="submission" date="2019-12" db="EMBL/GenBank/DDBJ databases">
        <title>Complete genome of Terracaulis silvestris 0127_4.</title>
        <authorList>
            <person name="Vieira S."/>
            <person name="Riedel T."/>
            <person name="Sproer C."/>
            <person name="Pascual J."/>
            <person name="Boedeker C."/>
            <person name="Overmann J."/>
        </authorList>
    </citation>
    <scope>NUCLEOTIDE SEQUENCE [LARGE SCALE GENOMIC DNA]</scope>
    <source>
        <strain evidence="2">0127_4</strain>
    </source>
</reference>
<evidence type="ECO:0000313" key="1">
    <source>
        <dbReference type="EMBL" id="QGZ95629.1"/>
    </source>
</evidence>
<proteinExistence type="predicted"/>
<sequence>MTVVLRHNAALELNLVEYGGVITLAELTALAQFAAANPEHMVRDGLAVVMPGAHFSDVDKLALDALFVHYRKLYAPIEFQILRRSAWVCLSEAAKPQVRHWLSGDIREGMSSAVRQFDTLAEAGEWLVLSPEEIALAERREGFVEIMRFEQPAALVR</sequence>
<evidence type="ECO:0000313" key="2">
    <source>
        <dbReference type="Proteomes" id="UP000431269"/>
    </source>
</evidence>
<dbReference type="KEGG" id="tsv:DSM104635_02479"/>
<dbReference type="EMBL" id="CP047045">
    <property type="protein sequence ID" value="QGZ95629.1"/>
    <property type="molecule type" value="Genomic_DNA"/>
</dbReference>
<keyword evidence="2" id="KW-1185">Reference proteome</keyword>
<name>A0A6I6MLS6_9CAUL</name>
<accession>A0A6I6MLS6</accession>
<dbReference type="RefSeq" id="WP_158766475.1">
    <property type="nucleotide sequence ID" value="NZ_CP047045.1"/>
</dbReference>
<gene>
    <name evidence="1" type="ORF">DSM104635_02479</name>
</gene>
<organism evidence="1 2">
    <name type="scientific">Terricaulis silvestris</name>
    <dbReference type="NCBI Taxonomy" id="2686094"/>
    <lineage>
        <taxon>Bacteria</taxon>
        <taxon>Pseudomonadati</taxon>
        <taxon>Pseudomonadota</taxon>
        <taxon>Alphaproteobacteria</taxon>
        <taxon>Caulobacterales</taxon>
        <taxon>Caulobacteraceae</taxon>
        <taxon>Terricaulis</taxon>
    </lineage>
</organism>
<dbReference type="Proteomes" id="UP000431269">
    <property type="component" value="Chromosome"/>
</dbReference>
<dbReference type="AlphaFoldDB" id="A0A6I6MLS6"/>